<dbReference type="AlphaFoldDB" id="A0A7C5Q1V7"/>
<comment type="caution">
    <text evidence="1">The sequence shown here is derived from an EMBL/GenBank/DDBJ whole genome shotgun (WGS) entry which is preliminary data.</text>
</comment>
<dbReference type="EMBL" id="DRNB01000127">
    <property type="protein sequence ID" value="HHJ63934.1"/>
    <property type="molecule type" value="Genomic_DNA"/>
</dbReference>
<evidence type="ECO:0000313" key="1">
    <source>
        <dbReference type="EMBL" id="HHJ63934.1"/>
    </source>
</evidence>
<protein>
    <submittedName>
        <fullName evidence="1">Glycine dehydrogenase</fullName>
    </submittedName>
</protein>
<accession>A0A7C5Q1V7</accession>
<dbReference type="SUPFAM" id="SSF103190">
    <property type="entry name" value="Sensory domain-like"/>
    <property type="match status" value="1"/>
</dbReference>
<dbReference type="InterPro" id="IPR029151">
    <property type="entry name" value="Sensor-like_sf"/>
</dbReference>
<organism evidence="1">
    <name type="scientific">Aquifex aeolicus</name>
    <dbReference type="NCBI Taxonomy" id="63363"/>
    <lineage>
        <taxon>Bacteria</taxon>
        <taxon>Pseudomonadati</taxon>
        <taxon>Aquificota</taxon>
        <taxon>Aquificia</taxon>
        <taxon>Aquificales</taxon>
        <taxon>Aquificaceae</taxon>
        <taxon>Aquifex</taxon>
    </lineage>
</organism>
<feature type="non-terminal residue" evidence="1">
    <location>
        <position position="1"/>
    </location>
</feature>
<proteinExistence type="predicted"/>
<dbReference type="Proteomes" id="UP000885792">
    <property type="component" value="Unassembled WGS sequence"/>
</dbReference>
<gene>
    <name evidence="1" type="ORF">ENJ61_03415</name>
</gene>
<reference evidence="1" key="1">
    <citation type="journal article" date="2020" name="mSystems">
        <title>Genome- and Community-Level Interaction Insights into Carbon Utilization and Element Cycling Functions of Hydrothermarchaeota in Hydrothermal Sediment.</title>
        <authorList>
            <person name="Zhou Z."/>
            <person name="Liu Y."/>
            <person name="Xu W."/>
            <person name="Pan J."/>
            <person name="Luo Z.H."/>
            <person name="Li M."/>
        </authorList>
    </citation>
    <scope>NUCLEOTIDE SEQUENCE [LARGE SCALE GENOMIC DNA]</scope>
    <source>
        <strain evidence="1">HyVt-501</strain>
    </source>
</reference>
<dbReference type="Gene3D" id="3.30.450.20">
    <property type="entry name" value="PAS domain"/>
    <property type="match status" value="1"/>
</dbReference>
<name>A0A7C5Q1V7_AQUAO</name>
<sequence length="226" mass="27264">VPERERIKELFREFHREFVLLFAESRPVYVYGYCINMATVESQDRLYRLREELRDRTRRIEGSVFIVHGLQPTLILYDPTKQKLITNIRRKILEDFREIVEHVRKEPRDMWEFILYDVFEKYPYFELFYIMGERGLQITNNIVNPKVDYLVAPGKKGRDRSDKPYFRRAMSEGIFISDVYISKATDDFCITVSERFSYEGRTYVLAGDINFRQIHRLVRSYRETPA</sequence>